<reference evidence="3" key="1">
    <citation type="submission" date="2021-01" db="EMBL/GenBank/DDBJ databases">
        <title>Caligus Genome Assembly.</title>
        <authorList>
            <person name="Gallardo-Escarate C."/>
        </authorList>
    </citation>
    <scope>NUCLEOTIDE SEQUENCE [LARGE SCALE GENOMIC DNA]</scope>
</reference>
<dbReference type="AlphaFoldDB" id="A0A7T8QSW7"/>
<protein>
    <submittedName>
        <fullName evidence="2">Uncharacterized protein</fullName>
    </submittedName>
</protein>
<proteinExistence type="predicted"/>
<organism evidence="2 3">
    <name type="scientific">Caligus rogercresseyi</name>
    <name type="common">Sea louse</name>
    <dbReference type="NCBI Taxonomy" id="217165"/>
    <lineage>
        <taxon>Eukaryota</taxon>
        <taxon>Metazoa</taxon>
        <taxon>Ecdysozoa</taxon>
        <taxon>Arthropoda</taxon>
        <taxon>Crustacea</taxon>
        <taxon>Multicrustacea</taxon>
        <taxon>Hexanauplia</taxon>
        <taxon>Copepoda</taxon>
        <taxon>Siphonostomatoida</taxon>
        <taxon>Caligidae</taxon>
        <taxon>Caligus</taxon>
    </lineage>
</organism>
<evidence type="ECO:0000256" key="1">
    <source>
        <dbReference type="SAM" id="MobiDB-lite"/>
    </source>
</evidence>
<gene>
    <name evidence="2" type="ORF">FKW44_006441</name>
</gene>
<dbReference type="EMBL" id="CP045893">
    <property type="protein sequence ID" value="QQP53823.1"/>
    <property type="molecule type" value="Genomic_DNA"/>
</dbReference>
<keyword evidence="3" id="KW-1185">Reference proteome</keyword>
<name>A0A7T8QSW7_CALRO</name>
<evidence type="ECO:0000313" key="2">
    <source>
        <dbReference type="EMBL" id="QQP53823.1"/>
    </source>
</evidence>
<dbReference type="Proteomes" id="UP000595437">
    <property type="component" value="Chromosome 4"/>
</dbReference>
<accession>A0A7T8QSW7</accession>
<evidence type="ECO:0000313" key="3">
    <source>
        <dbReference type="Proteomes" id="UP000595437"/>
    </source>
</evidence>
<feature type="region of interest" description="Disordered" evidence="1">
    <location>
        <begin position="39"/>
        <end position="67"/>
    </location>
</feature>
<sequence>MLVRFIKLNVRGKDAPNAGKYCKASIFWPFKSQGFCEDKSDQQRSTLSQTSSGKEPNNGSSPAAAGH</sequence>
<feature type="compositionally biased region" description="Polar residues" evidence="1">
    <location>
        <begin position="43"/>
        <end position="61"/>
    </location>
</feature>